<dbReference type="EMBL" id="CP046400">
    <property type="protein sequence ID" value="QGY38599.1"/>
    <property type="molecule type" value="Genomic_DNA"/>
</dbReference>
<gene>
    <name evidence="2" type="ORF">GM415_00035</name>
</gene>
<keyword evidence="3" id="KW-1185">Reference proteome</keyword>
<evidence type="ECO:0000313" key="3">
    <source>
        <dbReference type="Proteomes" id="UP000428328"/>
    </source>
</evidence>
<evidence type="ECO:0000256" key="1">
    <source>
        <dbReference type="SAM" id="MobiDB-lite"/>
    </source>
</evidence>
<feature type="region of interest" description="Disordered" evidence="1">
    <location>
        <begin position="239"/>
        <end position="258"/>
    </location>
</feature>
<accession>A0A6I6JBU6</accession>
<evidence type="ECO:0000313" key="2">
    <source>
        <dbReference type="EMBL" id="QGY38599.1"/>
    </source>
</evidence>
<organism evidence="2 3">
    <name type="scientific">Pseudodesulfovibrio cashew</name>
    <dbReference type="NCBI Taxonomy" id="2678688"/>
    <lineage>
        <taxon>Bacteria</taxon>
        <taxon>Pseudomonadati</taxon>
        <taxon>Thermodesulfobacteriota</taxon>
        <taxon>Desulfovibrionia</taxon>
        <taxon>Desulfovibrionales</taxon>
        <taxon>Desulfovibrionaceae</taxon>
    </lineage>
</organism>
<sequence>MQVTGPSRTRFSRPPVASALAALILLLLLALPAWAEKTLYLGGAVHEVTAVSFEILKAAYAKLGIKAKTRFYPSKRAVSESAAGFTDGEVNRVNGLEKTFPTLIQVPVPINSIDSIAYSLETPMRVDGWDSLKNLRIGIMRGIRYAEIATRDMKHVTTRDSYDQLFDLLRRHRLDVVISSRPEGYWPEGYWQEKRLGDVGIITNEPPVVSFALYHYLHEKNRELVPAITRVLKSMRESGEMEHIRQEATREYRQKEHP</sequence>
<dbReference type="KEGG" id="psel:GM415_00035"/>
<dbReference type="Gene3D" id="3.40.190.10">
    <property type="entry name" value="Periplasmic binding protein-like II"/>
    <property type="match status" value="2"/>
</dbReference>
<dbReference type="AlphaFoldDB" id="A0A6I6JBU6"/>
<dbReference type="SUPFAM" id="SSF53850">
    <property type="entry name" value="Periplasmic binding protein-like II"/>
    <property type="match status" value="1"/>
</dbReference>
<dbReference type="Proteomes" id="UP000428328">
    <property type="component" value="Chromosome"/>
</dbReference>
<reference evidence="2 3" key="1">
    <citation type="submission" date="2019-11" db="EMBL/GenBank/DDBJ databases">
        <authorList>
            <person name="Zheng R.K."/>
            <person name="Sun C.M."/>
        </authorList>
    </citation>
    <scope>NUCLEOTIDE SEQUENCE [LARGE SCALE GENOMIC DNA]</scope>
    <source>
        <strain evidence="2 3">SRB007</strain>
    </source>
</reference>
<proteinExistence type="predicted"/>
<protein>
    <submittedName>
        <fullName evidence="2">Transporter substrate-binding domain-containing protein</fullName>
    </submittedName>
</protein>
<name>A0A6I6JBU6_9BACT</name>
<dbReference type="RefSeq" id="WP_158945542.1">
    <property type="nucleotide sequence ID" value="NZ_CP046400.1"/>
</dbReference>